<dbReference type="InterPro" id="IPR022212">
    <property type="entry name" value="DUF3741"/>
</dbReference>
<feature type="domain" description="DUF3741" evidence="4">
    <location>
        <begin position="10"/>
        <end position="35"/>
    </location>
</feature>
<proteinExistence type="predicted"/>
<feature type="compositionally biased region" description="Basic and acidic residues" evidence="1">
    <location>
        <begin position="392"/>
        <end position="411"/>
    </location>
</feature>
<feature type="domain" description="DUF4378" evidence="3">
    <location>
        <begin position="750"/>
        <end position="900"/>
    </location>
</feature>
<evidence type="ECO:0000313" key="5">
    <source>
        <dbReference type="EMBL" id="KAF7804532.1"/>
    </source>
</evidence>
<accession>A0A834W0D4</accession>
<evidence type="ECO:0000259" key="4">
    <source>
        <dbReference type="Pfam" id="PF14383"/>
    </source>
</evidence>
<organism evidence="5 6">
    <name type="scientific">Senna tora</name>
    <dbReference type="NCBI Taxonomy" id="362788"/>
    <lineage>
        <taxon>Eukaryota</taxon>
        <taxon>Viridiplantae</taxon>
        <taxon>Streptophyta</taxon>
        <taxon>Embryophyta</taxon>
        <taxon>Tracheophyta</taxon>
        <taxon>Spermatophyta</taxon>
        <taxon>Magnoliopsida</taxon>
        <taxon>eudicotyledons</taxon>
        <taxon>Gunneridae</taxon>
        <taxon>Pentapetalae</taxon>
        <taxon>rosids</taxon>
        <taxon>fabids</taxon>
        <taxon>Fabales</taxon>
        <taxon>Fabaceae</taxon>
        <taxon>Caesalpinioideae</taxon>
        <taxon>Cassia clade</taxon>
        <taxon>Senna</taxon>
    </lineage>
</organism>
<reference evidence="5" key="1">
    <citation type="submission" date="2020-09" db="EMBL/GenBank/DDBJ databases">
        <title>Genome-Enabled Discovery of Anthraquinone Biosynthesis in Senna tora.</title>
        <authorList>
            <person name="Kang S.-H."/>
            <person name="Pandey R.P."/>
            <person name="Lee C.-M."/>
            <person name="Sim J.-S."/>
            <person name="Jeong J.-T."/>
            <person name="Choi B.-S."/>
            <person name="Jung M."/>
            <person name="Ginzburg D."/>
            <person name="Zhao K."/>
            <person name="Won S.Y."/>
            <person name="Oh T.-J."/>
            <person name="Yu Y."/>
            <person name="Kim N.-H."/>
            <person name="Lee O.R."/>
            <person name="Lee T.-H."/>
            <person name="Bashyal P."/>
            <person name="Kim T.-S."/>
            <person name="Lee W.-H."/>
            <person name="Kawkins C."/>
            <person name="Kim C.-K."/>
            <person name="Kim J.S."/>
            <person name="Ahn B.O."/>
            <person name="Rhee S.Y."/>
            <person name="Sohng J.K."/>
        </authorList>
    </citation>
    <scope>NUCLEOTIDE SEQUENCE</scope>
    <source>
        <tissue evidence="5">Leaf</tissue>
    </source>
</reference>
<feature type="compositionally biased region" description="Polar residues" evidence="1">
    <location>
        <begin position="36"/>
        <end position="54"/>
    </location>
</feature>
<feature type="region of interest" description="Disordered" evidence="1">
    <location>
        <begin position="639"/>
        <end position="675"/>
    </location>
</feature>
<dbReference type="OrthoDB" id="1925259at2759"/>
<dbReference type="Pfam" id="PF14383">
    <property type="entry name" value="VARLMGL"/>
    <property type="match status" value="1"/>
</dbReference>
<dbReference type="InterPro" id="IPR025486">
    <property type="entry name" value="DUF4378"/>
</dbReference>
<gene>
    <name evidence="5" type="ORF">G2W53_043643</name>
</gene>
<evidence type="ECO:0008006" key="7">
    <source>
        <dbReference type="Google" id="ProtNLM"/>
    </source>
</evidence>
<dbReference type="Proteomes" id="UP000634136">
    <property type="component" value="Unassembled WGS sequence"/>
</dbReference>
<comment type="caution">
    <text evidence="5">The sequence shown here is derived from an EMBL/GenBank/DDBJ whole genome shotgun (WGS) entry which is preliminary data.</text>
</comment>
<feature type="compositionally biased region" description="Basic and acidic residues" evidence="1">
    <location>
        <begin position="1"/>
        <end position="17"/>
    </location>
</feature>
<evidence type="ECO:0000259" key="3">
    <source>
        <dbReference type="Pfam" id="PF14309"/>
    </source>
</evidence>
<dbReference type="Pfam" id="PF14309">
    <property type="entry name" value="DUF4378"/>
    <property type="match status" value="1"/>
</dbReference>
<sequence length="1045" mass="115128">MKKLLADEMTRETEPKRRAPSVIARLMGLDGIPLQQHANKQPKGSSENHLQRSAQLEKTHSSGTLGRSSRRSSKDQQEFKDVFEVSEIPKVESKRYPSQCEDVMETDAEISFIEQKFLDAKRLATDRDSLSSKEFDDTLEVLDSNTDLLLKYFQRPDSLFKKHLNDLQASPLRSHCGHIEAMKSSSREEYEHGDFRRKPARDSTRLNFNISHHKHHDGYPGQFDRRHAVRSSPYSPKFQSTGKDNQGAVPTRIVVLKPNLGKLQNATKSSCSSHAFLSESGKSAAFPDVRNRGLELHEKEDLPDNIGFLRQNAMESREIAKEITRQMKSSLFGGLTVFSSSRFRGDAGDDSSCEISGNESAEESEVTAVTLANSVDLNNRSRPSSRSSESSVSREAKKRLSDRWKMTHKSEQVQAINRGSTLADMLAIPDKETNATNFESSSFGEGFHNKFANNGKPTGSVEPLGISSRDGWKDGCIGSLSRSRSLPASSNGFGSPRTHVDRFMKPKEALKRERRKASMGFYQQEGVNTRTSKSGHKKSWSSHYTSMEIYESSPDINTIQDKVKTNPEEEPPKQEVPPSDSLTEILRDTSVITRDVVDAALENSAGSSEIVDQDLPELSSCVFVKGNTSTIDEDSLLQQELSVSSSSGTSVSSRPPVPGLESSPCKDADQPSPVSVLEPSFTDDLSSCSECFESLSADLQGLRMQLQMLKLESEEHVEGPMLISSDDDGGEASIGISRENVLYRTEESWEFSYIIDVLSASGIDAAHPLTYSEAWHSPECPLSPSLFDELEKRYSDCSTCPRSERRLLFDRINLGILNMCQQFGNDRPWVNPTIADMGFGRMKKGVRDGLCMLLRSQGKVKDDALGTVLARESQWLDVKDEADAIGRDVEKLILDDLVEEIAATPDPSAADDGGQNCAFLTFDTLANTLIGVTSPTIVTFFAAKSMLKEVTPAHISFVASFGVEDDAKTESQSEDTLLSLLLLLSRNAASLSKYLDEAEVVGDGLTQVLRRTVLIGFEEEISDNGVVAINGSGAKLNGGGRDARG</sequence>
<dbReference type="AlphaFoldDB" id="A0A834W0D4"/>
<feature type="compositionally biased region" description="Low complexity" evidence="1">
    <location>
        <begin position="380"/>
        <end position="391"/>
    </location>
</feature>
<evidence type="ECO:0000256" key="1">
    <source>
        <dbReference type="SAM" id="MobiDB-lite"/>
    </source>
</evidence>
<dbReference type="PANTHER" id="PTHR46836">
    <property type="entry name" value="AFADIN"/>
    <property type="match status" value="1"/>
</dbReference>
<protein>
    <recommendedName>
        <fullName evidence="7">DUF3741 domain-containing protein</fullName>
    </recommendedName>
</protein>
<name>A0A834W0D4_9FABA</name>
<feature type="domain" description="DUF3741" evidence="2">
    <location>
        <begin position="114"/>
        <end position="158"/>
    </location>
</feature>
<keyword evidence="6" id="KW-1185">Reference proteome</keyword>
<feature type="compositionally biased region" description="Low complexity" evidence="1">
    <location>
        <begin position="642"/>
        <end position="654"/>
    </location>
</feature>
<dbReference type="PANTHER" id="PTHR46836:SF8">
    <property type="entry name" value="AFADIN"/>
    <property type="match status" value="1"/>
</dbReference>
<evidence type="ECO:0000259" key="2">
    <source>
        <dbReference type="Pfam" id="PF12552"/>
    </source>
</evidence>
<evidence type="ECO:0000313" key="6">
    <source>
        <dbReference type="Proteomes" id="UP000634136"/>
    </source>
</evidence>
<feature type="region of interest" description="Disordered" evidence="1">
    <location>
        <begin position="345"/>
        <end position="411"/>
    </location>
</feature>
<dbReference type="Pfam" id="PF12552">
    <property type="entry name" value="DUF3741"/>
    <property type="match status" value="1"/>
</dbReference>
<dbReference type="InterPro" id="IPR032795">
    <property type="entry name" value="DUF3741-assoc"/>
</dbReference>
<dbReference type="EMBL" id="JAAIUW010000013">
    <property type="protein sequence ID" value="KAF7804532.1"/>
    <property type="molecule type" value="Genomic_DNA"/>
</dbReference>
<feature type="region of interest" description="Disordered" evidence="1">
    <location>
        <begin position="1"/>
        <end position="79"/>
    </location>
</feature>